<organism evidence="2 3">
    <name type="scientific">Obba rivulosa</name>
    <dbReference type="NCBI Taxonomy" id="1052685"/>
    <lineage>
        <taxon>Eukaryota</taxon>
        <taxon>Fungi</taxon>
        <taxon>Dikarya</taxon>
        <taxon>Basidiomycota</taxon>
        <taxon>Agaricomycotina</taxon>
        <taxon>Agaricomycetes</taxon>
        <taxon>Polyporales</taxon>
        <taxon>Gelatoporiaceae</taxon>
        <taxon>Obba</taxon>
    </lineage>
</organism>
<name>A0A8E2AG47_9APHY</name>
<gene>
    <name evidence="2" type="ORF">OBBRIDRAFT_507297</name>
</gene>
<accession>A0A8E2AG47</accession>
<proteinExistence type="predicted"/>
<sequence length="133" mass="14637">MTCASTVPPSLVVRQMQPITTCIRVAHGRMGNDYHRKCTGYQRPYDTTVVPCKAQSDTIFGGRWSFVSPLASSAIPLGRSATGSTHGSGLSSTFVRFHTCVRFSSARSDVDGVNRRSSRHIRERCSNRSAERL</sequence>
<evidence type="ECO:0000313" key="2">
    <source>
        <dbReference type="EMBL" id="OCH83746.1"/>
    </source>
</evidence>
<reference evidence="2 3" key="1">
    <citation type="submission" date="2016-07" db="EMBL/GenBank/DDBJ databases">
        <title>Draft genome of the white-rot fungus Obba rivulosa 3A-2.</title>
        <authorList>
            <consortium name="DOE Joint Genome Institute"/>
            <person name="Miettinen O."/>
            <person name="Riley R."/>
            <person name="Acob R."/>
            <person name="Barry K."/>
            <person name="Cullen D."/>
            <person name="De Vries R."/>
            <person name="Hainaut M."/>
            <person name="Hatakka A."/>
            <person name="Henrissat B."/>
            <person name="Hilden K."/>
            <person name="Kuo R."/>
            <person name="Labutti K."/>
            <person name="Lipzen A."/>
            <person name="Makela M.R."/>
            <person name="Sandor L."/>
            <person name="Spatafora J.W."/>
            <person name="Grigoriev I.V."/>
            <person name="Hibbett D.S."/>
        </authorList>
    </citation>
    <scope>NUCLEOTIDE SEQUENCE [LARGE SCALE GENOMIC DNA]</scope>
    <source>
        <strain evidence="2 3">3A-2</strain>
    </source>
</reference>
<dbReference type="AlphaFoldDB" id="A0A8E2AG47"/>
<protein>
    <submittedName>
        <fullName evidence="2">Uncharacterized protein</fullName>
    </submittedName>
</protein>
<feature type="compositionally biased region" description="Basic and acidic residues" evidence="1">
    <location>
        <begin position="123"/>
        <end position="133"/>
    </location>
</feature>
<dbReference type="EMBL" id="KV722832">
    <property type="protein sequence ID" value="OCH83746.1"/>
    <property type="molecule type" value="Genomic_DNA"/>
</dbReference>
<evidence type="ECO:0000256" key="1">
    <source>
        <dbReference type="SAM" id="MobiDB-lite"/>
    </source>
</evidence>
<keyword evidence="3" id="KW-1185">Reference proteome</keyword>
<feature type="region of interest" description="Disordered" evidence="1">
    <location>
        <begin position="113"/>
        <end position="133"/>
    </location>
</feature>
<dbReference type="Proteomes" id="UP000250043">
    <property type="component" value="Unassembled WGS sequence"/>
</dbReference>
<evidence type="ECO:0000313" key="3">
    <source>
        <dbReference type="Proteomes" id="UP000250043"/>
    </source>
</evidence>